<sequence length="166" mass="19043">MHNLRGVPQQPLCLLTDSHPTPPTDISSRSEDDFAQRWISSGPTFSFTVQSGSKYPYLCPAHRRQKKKRIVDISSGSTWQFYKCHIGYNLWHYHSDMGKRNNVDRIFDPTTFSNLRSVNSIDHATAPPKKVIRCGPPDLDYFLTSLLCATSLHEVHDGYQQHRNRA</sequence>
<evidence type="ECO:0000256" key="1">
    <source>
        <dbReference type="SAM" id="MobiDB-lite"/>
    </source>
</evidence>
<gene>
    <name evidence="2" type="ORF">BT63DRAFT_451298</name>
</gene>
<evidence type="ECO:0000313" key="2">
    <source>
        <dbReference type="EMBL" id="KAF2673262.1"/>
    </source>
</evidence>
<proteinExistence type="predicted"/>
<keyword evidence="3" id="KW-1185">Reference proteome</keyword>
<accession>A0A6A6UM00</accession>
<dbReference type="Proteomes" id="UP000799302">
    <property type="component" value="Unassembled WGS sequence"/>
</dbReference>
<name>A0A6A6UM00_9PEZI</name>
<feature type="region of interest" description="Disordered" evidence="1">
    <location>
        <begin position="12"/>
        <end position="31"/>
    </location>
</feature>
<protein>
    <submittedName>
        <fullName evidence="2">Uncharacterized protein</fullName>
    </submittedName>
</protein>
<evidence type="ECO:0000313" key="3">
    <source>
        <dbReference type="Proteomes" id="UP000799302"/>
    </source>
</evidence>
<organism evidence="2 3">
    <name type="scientific">Microthyrium microscopicum</name>
    <dbReference type="NCBI Taxonomy" id="703497"/>
    <lineage>
        <taxon>Eukaryota</taxon>
        <taxon>Fungi</taxon>
        <taxon>Dikarya</taxon>
        <taxon>Ascomycota</taxon>
        <taxon>Pezizomycotina</taxon>
        <taxon>Dothideomycetes</taxon>
        <taxon>Dothideomycetes incertae sedis</taxon>
        <taxon>Microthyriales</taxon>
        <taxon>Microthyriaceae</taxon>
        <taxon>Microthyrium</taxon>
    </lineage>
</organism>
<dbReference type="EMBL" id="MU004231">
    <property type="protein sequence ID" value="KAF2673262.1"/>
    <property type="molecule type" value="Genomic_DNA"/>
</dbReference>
<reference evidence="2" key="1">
    <citation type="journal article" date="2020" name="Stud. Mycol.">
        <title>101 Dothideomycetes genomes: a test case for predicting lifestyles and emergence of pathogens.</title>
        <authorList>
            <person name="Haridas S."/>
            <person name="Albert R."/>
            <person name="Binder M."/>
            <person name="Bloem J."/>
            <person name="Labutti K."/>
            <person name="Salamov A."/>
            <person name="Andreopoulos B."/>
            <person name="Baker S."/>
            <person name="Barry K."/>
            <person name="Bills G."/>
            <person name="Bluhm B."/>
            <person name="Cannon C."/>
            <person name="Castanera R."/>
            <person name="Culley D."/>
            <person name="Daum C."/>
            <person name="Ezra D."/>
            <person name="Gonzalez J."/>
            <person name="Henrissat B."/>
            <person name="Kuo A."/>
            <person name="Liang C."/>
            <person name="Lipzen A."/>
            <person name="Lutzoni F."/>
            <person name="Magnuson J."/>
            <person name="Mondo S."/>
            <person name="Nolan M."/>
            <person name="Ohm R."/>
            <person name="Pangilinan J."/>
            <person name="Park H.-J."/>
            <person name="Ramirez L."/>
            <person name="Alfaro M."/>
            <person name="Sun H."/>
            <person name="Tritt A."/>
            <person name="Yoshinaga Y."/>
            <person name="Zwiers L.-H."/>
            <person name="Turgeon B."/>
            <person name="Goodwin S."/>
            <person name="Spatafora J."/>
            <person name="Crous P."/>
            <person name="Grigoriev I."/>
        </authorList>
    </citation>
    <scope>NUCLEOTIDE SEQUENCE</scope>
    <source>
        <strain evidence="2">CBS 115976</strain>
    </source>
</reference>
<dbReference type="AlphaFoldDB" id="A0A6A6UM00"/>